<accession>A0A8K0AEW9</accession>
<gene>
    <name evidence="1" type="primary">Hypp5385</name>
    <name evidence="1" type="ORF">BLAG_LOCUS25627</name>
</gene>
<evidence type="ECO:0000313" key="1">
    <source>
        <dbReference type="EMBL" id="CAH1274685.1"/>
    </source>
</evidence>
<dbReference type="EMBL" id="OV696694">
    <property type="protein sequence ID" value="CAH1274685.1"/>
    <property type="molecule type" value="Genomic_DNA"/>
</dbReference>
<dbReference type="AlphaFoldDB" id="A0A8K0AEW9"/>
<keyword evidence="2" id="KW-1185">Reference proteome</keyword>
<reference evidence="1" key="1">
    <citation type="submission" date="2022-01" db="EMBL/GenBank/DDBJ databases">
        <authorList>
            <person name="Braso-Vives M."/>
        </authorList>
    </citation>
    <scope>NUCLEOTIDE SEQUENCE</scope>
</reference>
<organism evidence="1 2">
    <name type="scientific">Branchiostoma lanceolatum</name>
    <name type="common">Common lancelet</name>
    <name type="synonym">Amphioxus lanceolatum</name>
    <dbReference type="NCBI Taxonomy" id="7740"/>
    <lineage>
        <taxon>Eukaryota</taxon>
        <taxon>Metazoa</taxon>
        <taxon>Chordata</taxon>
        <taxon>Cephalochordata</taxon>
        <taxon>Leptocardii</taxon>
        <taxon>Amphioxiformes</taxon>
        <taxon>Branchiostomatidae</taxon>
        <taxon>Branchiostoma</taxon>
    </lineage>
</organism>
<sequence>MRALLSELEKCARKKKWAGGHIPVPGEGHSLVWVHAPGLDPDDNTNRYILVVLAEELNILLVDTTKDDVKVSNMAVFLHTEHMCLTDELVKVDLSVGGKSTKVNVHVVSSLQSPTPASEEMQQGRPPKTLALDTPLSLGHFPSFKMSWRCPRDTGDDVALTSSTRSEIERMARWLELRFQSLNLTVSADKTLSMAYKFTKQKLRPIVLDPTLRLESGEVHCGKTADGKPVVYLGATVNQPQSYDVALGEEVKSMAGMPTRMADAFLDLAQSRFGLGLPRLCNLYRHNLVDRFAKLQGVPTKKTIPPQPPSDFTRPIVMRQLESFIENGCTKDKDILVGVKTLPQKTTGKITALKKDKQQREEQPWFSHMLGTLVDGGIGLNKTAMDTTTI</sequence>
<proteinExistence type="predicted"/>
<dbReference type="Proteomes" id="UP000838412">
    <property type="component" value="Chromosome 9"/>
</dbReference>
<protein>
    <submittedName>
        <fullName evidence="1">Hypp5385 protein</fullName>
    </submittedName>
</protein>
<evidence type="ECO:0000313" key="2">
    <source>
        <dbReference type="Proteomes" id="UP000838412"/>
    </source>
</evidence>
<name>A0A8K0AEW9_BRALA</name>